<dbReference type="InterPro" id="IPR013154">
    <property type="entry name" value="ADH-like_N"/>
</dbReference>
<dbReference type="InterPro" id="IPR014182">
    <property type="entry name" value="ADH_Zn_typ-1"/>
</dbReference>
<dbReference type="EMBL" id="JASDCQ010000001">
    <property type="protein sequence ID" value="MDN3426224.1"/>
    <property type="molecule type" value="Genomic_DNA"/>
</dbReference>
<dbReference type="InterPro" id="IPR011032">
    <property type="entry name" value="GroES-like_sf"/>
</dbReference>
<evidence type="ECO:0000259" key="2">
    <source>
        <dbReference type="SMART" id="SM00829"/>
    </source>
</evidence>
<dbReference type="InterPro" id="IPR052585">
    <property type="entry name" value="Lipid_raft_assoc_Zn_ADH"/>
</dbReference>
<sequence length="345" mass="37379">MSKDKMNVLGFYNPGSKTAAPNFEKVEIDRPKAAGRDLLVEVRAVSVNPTDLRTRDAKGEDDQTLTVVGRDASGIVVETGDDCKLFQVGEEVFYAGTSIAPGSLSEVQLVDERIVGKKPKSIGFAEAAALPLTSVTASEALFDRLGVSRNPTDNKEKVILIIGAAGGVGSVATQMAKLAGLTVVGTASRPESKEWALNHKTDFIINHHEAFEPQLEALGISGVHYIFCLTNIDDHMESMANAILPQGKICSILPAMKPLHPALFSKSVSFSYELMYTRSVYQTKDMISQHHILNQLADWVDEGEIRSTMSKKLAPLNPETLKEAYEILLTGRTIGKIVVEGPICP</sequence>
<comment type="caution">
    <text evidence="3">The sequence shown here is derived from an EMBL/GenBank/DDBJ whole genome shotgun (WGS) entry which is preliminary data.</text>
</comment>
<dbReference type="SUPFAM" id="SSF51735">
    <property type="entry name" value="NAD(P)-binding Rossmann-fold domains"/>
    <property type="match status" value="1"/>
</dbReference>
<dbReference type="InterPro" id="IPR020843">
    <property type="entry name" value="ER"/>
</dbReference>
<dbReference type="PANTHER" id="PTHR43482">
    <property type="entry name" value="PROTEIN AST1-RELATED"/>
    <property type="match status" value="1"/>
</dbReference>
<dbReference type="PANTHER" id="PTHR43482:SF1">
    <property type="entry name" value="PROTEIN AST1-RELATED"/>
    <property type="match status" value="1"/>
</dbReference>
<proteinExistence type="inferred from homology"/>
<dbReference type="Gene3D" id="3.90.180.10">
    <property type="entry name" value="Medium-chain alcohol dehydrogenases, catalytic domain"/>
    <property type="match status" value="1"/>
</dbReference>
<dbReference type="Pfam" id="PF08240">
    <property type="entry name" value="ADH_N"/>
    <property type="match status" value="1"/>
</dbReference>
<gene>
    <name evidence="3" type="ORF">QMA01_02865</name>
</gene>
<feature type="domain" description="Enoyl reductase (ER)" evidence="2">
    <location>
        <begin position="15"/>
        <end position="339"/>
    </location>
</feature>
<dbReference type="InterPro" id="IPR036291">
    <property type="entry name" value="NAD(P)-bd_dom_sf"/>
</dbReference>
<dbReference type="SMART" id="SM00829">
    <property type="entry name" value="PKS_ER"/>
    <property type="match status" value="1"/>
</dbReference>
<name>A0ABT7ZGF4_9BACL</name>
<evidence type="ECO:0000256" key="1">
    <source>
        <dbReference type="RuleBase" id="RU364000"/>
    </source>
</evidence>
<dbReference type="Pfam" id="PF13602">
    <property type="entry name" value="ADH_zinc_N_2"/>
    <property type="match status" value="1"/>
</dbReference>
<evidence type="ECO:0000313" key="4">
    <source>
        <dbReference type="Proteomes" id="UP001225873"/>
    </source>
</evidence>
<keyword evidence="1" id="KW-0560">Oxidoreductase</keyword>
<accession>A0ABT7ZGF4</accession>
<organism evidence="3 4">
    <name type="scientific">Planococcus notacanthi</name>
    <dbReference type="NCBI Taxonomy" id="3035188"/>
    <lineage>
        <taxon>Bacteria</taxon>
        <taxon>Bacillati</taxon>
        <taxon>Bacillota</taxon>
        <taxon>Bacilli</taxon>
        <taxon>Bacillales</taxon>
        <taxon>Caryophanaceae</taxon>
        <taxon>Planococcus</taxon>
    </lineage>
</organism>
<reference evidence="3 4" key="1">
    <citation type="submission" date="2023-03" db="EMBL/GenBank/DDBJ databases">
        <authorList>
            <person name="Uniacke-Lowe S."/>
            <person name="Ross P."/>
            <person name="Hill C."/>
        </authorList>
    </citation>
    <scope>NUCLEOTIDE SEQUENCE [LARGE SCALE GENOMIC DNA]</scope>
    <source>
        <strain evidence="3 4">APC 4016</strain>
    </source>
</reference>
<evidence type="ECO:0000313" key="3">
    <source>
        <dbReference type="EMBL" id="MDN3426224.1"/>
    </source>
</evidence>
<dbReference type="Proteomes" id="UP001225873">
    <property type="component" value="Unassembled WGS sequence"/>
</dbReference>
<dbReference type="RefSeq" id="WP_290214245.1">
    <property type="nucleotide sequence ID" value="NZ_JASDCQ010000001.1"/>
</dbReference>
<keyword evidence="4" id="KW-1185">Reference proteome</keyword>
<comment type="similarity">
    <text evidence="1">Belongs to the zinc-containing alcohol dehydrogenase family. Quinone oxidoreductase subfamily.</text>
</comment>
<dbReference type="NCBIfam" id="TIGR02817">
    <property type="entry name" value="adh_fam_1"/>
    <property type="match status" value="1"/>
</dbReference>
<dbReference type="CDD" id="cd08252">
    <property type="entry name" value="AL_MDR"/>
    <property type="match status" value="1"/>
</dbReference>
<keyword evidence="1" id="KW-0479">Metal-binding</keyword>
<keyword evidence="1" id="KW-0862">Zinc</keyword>
<protein>
    <recommendedName>
        <fullName evidence="1">Zinc-type alcohol dehydrogenase-like protein</fullName>
    </recommendedName>
</protein>
<dbReference type="Gene3D" id="3.40.50.720">
    <property type="entry name" value="NAD(P)-binding Rossmann-like Domain"/>
    <property type="match status" value="1"/>
</dbReference>
<dbReference type="SUPFAM" id="SSF50129">
    <property type="entry name" value="GroES-like"/>
    <property type="match status" value="1"/>
</dbReference>